<gene>
    <name evidence="2" type="ORF">IAB67_06570</name>
</gene>
<evidence type="ECO:0000313" key="3">
    <source>
        <dbReference type="Proteomes" id="UP000824073"/>
    </source>
</evidence>
<accession>A0A9D1IXD9</accession>
<reference evidence="2" key="1">
    <citation type="submission" date="2020-10" db="EMBL/GenBank/DDBJ databases">
        <authorList>
            <person name="Gilroy R."/>
        </authorList>
    </citation>
    <scope>NUCLEOTIDE SEQUENCE</scope>
    <source>
        <strain evidence="2">CHK191-8634</strain>
    </source>
</reference>
<proteinExistence type="predicted"/>
<dbReference type="AlphaFoldDB" id="A0A9D1IXD9"/>
<comment type="caution">
    <text evidence="2">The sequence shown here is derived from an EMBL/GenBank/DDBJ whole genome shotgun (WGS) entry which is preliminary data.</text>
</comment>
<sequence length="66" mass="7508">MLLTVLAGAALWYIVHRLYYPAADAVLILYALCVVRCWVRPSKEPDLPDLPDTIMTPDGNLHEKRE</sequence>
<evidence type="ECO:0000313" key="2">
    <source>
        <dbReference type="EMBL" id="HIU43942.1"/>
    </source>
</evidence>
<dbReference type="EMBL" id="DVMR01000051">
    <property type="protein sequence ID" value="HIU43942.1"/>
    <property type="molecule type" value="Genomic_DNA"/>
</dbReference>
<dbReference type="Proteomes" id="UP000824073">
    <property type="component" value="Unassembled WGS sequence"/>
</dbReference>
<reference evidence="2" key="2">
    <citation type="journal article" date="2021" name="PeerJ">
        <title>Extensive microbial diversity within the chicken gut microbiome revealed by metagenomics and culture.</title>
        <authorList>
            <person name="Gilroy R."/>
            <person name="Ravi A."/>
            <person name="Getino M."/>
            <person name="Pursley I."/>
            <person name="Horton D.L."/>
            <person name="Alikhan N.F."/>
            <person name="Baker D."/>
            <person name="Gharbi K."/>
            <person name="Hall N."/>
            <person name="Watson M."/>
            <person name="Adriaenssens E.M."/>
            <person name="Foster-Nyarko E."/>
            <person name="Jarju S."/>
            <person name="Secka A."/>
            <person name="Antonio M."/>
            <person name="Oren A."/>
            <person name="Chaudhuri R.R."/>
            <person name="La Ragione R."/>
            <person name="Hildebrand F."/>
            <person name="Pallen M.J."/>
        </authorList>
    </citation>
    <scope>NUCLEOTIDE SEQUENCE</scope>
    <source>
        <strain evidence="2">CHK191-8634</strain>
    </source>
</reference>
<name>A0A9D1IXD9_9CLOT</name>
<protein>
    <submittedName>
        <fullName evidence="2">Uncharacterized protein</fullName>
    </submittedName>
</protein>
<organism evidence="2 3">
    <name type="scientific">Candidatus Ventrousia excrementavium</name>
    <dbReference type="NCBI Taxonomy" id="2840961"/>
    <lineage>
        <taxon>Bacteria</taxon>
        <taxon>Bacillati</taxon>
        <taxon>Bacillota</taxon>
        <taxon>Clostridia</taxon>
        <taxon>Eubacteriales</taxon>
        <taxon>Clostridiaceae</taxon>
        <taxon>Clostridiaceae incertae sedis</taxon>
        <taxon>Candidatus Ventrousia</taxon>
    </lineage>
</organism>
<feature type="region of interest" description="Disordered" evidence="1">
    <location>
        <begin position="43"/>
        <end position="66"/>
    </location>
</feature>
<evidence type="ECO:0000256" key="1">
    <source>
        <dbReference type="SAM" id="MobiDB-lite"/>
    </source>
</evidence>